<gene>
    <name evidence="1" type="ORF">TKK_003024</name>
</gene>
<name>A0ABD2XH62_9HYME</name>
<dbReference type="Proteomes" id="UP001627154">
    <property type="component" value="Unassembled WGS sequence"/>
</dbReference>
<reference evidence="1 2" key="1">
    <citation type="journal article" date="2024" name="bioRxiv">
        <title>A reference genome for Trichogramma kaykai: A tiny desert-dwelling parasitoid wasp with competing sex-ratio distorters.</title>
        <authorList>
            <person name="Culotta J."/>
            <person name="Lindsey A.R."/>
        </authorList>
    </citation>
    <scope>NUCLEOTIDE SEQUENCE [LARGE SCALE GENOMIC DNA]</scope>
    <source>
        <strain evidence="1 2">KSX58</strain>
    </source>
</reference>
<sequence length="144" mass="16574">MTFYEIKNIVFPSPSRTLTNETTMKCTQFKLGNKEIDWFSANISVEDLGRSRVMYNLPEGEGFLTVKSVVEVNEEDEPFTVGKYLVKIKLDGKSTQSEDFLTECAKYQEDRFTKLSETNEGRYRLSGACVKNSYDANTHDLRRL</sequence>
<protein>
    <submittedName>
        <fullName evidence="1">Uncharacterized protein</fullName>
    </submittedName>
</protein>
<accession>A0ABD2XH62</accession>
<evidence type="ECO:0000313" key="1">
    <source>
        <dbReference type="EMBL" id="KAL3404567.1"/>
    </source>
</evidence>
<organism evidence="1 2">
    <name type="scientific">Trichogramma kaykai</name>
    <dbReference type="NCBI Taxonomy" id="54128"/>
    <lineage>
        <taxon>Eukaryota</taxon>
        <taxon>Metazoa</taxon>
        <taxon>Ecdysozoa</taxon>
        <taxon>Arthropoda</taxon>
        <taxon>Hexapoda</taxon>
        <taxon>Insecta</taxon>
        <taxon>Pterygota</taxon>
        <taxon>Neoptera</taxon>
        <taxon>Endopterygota</taxon>
        <taxon>Hymenoptera</taxon>
        <taxon>Apocrita</taxon>
        <taxon>Proctotrupomorpha</taxon>
        <taxon>Chalcidoidea</taxon>
        <taxon>Trichogrammatidae</taxon>
        <taxon>Trichogramma</taxon>
    </lineage>
</organism>
<dbReference type="AlphaFoldDB" id="A0ABD2XH62"/>
<keyword evidence="2" id="KW-1185">Reference proteome</keyword>
<comment type="caution">
    <text evidence="1">The sequence shown here is derived from an EMBL/GenBank/DDBJ whole genome shotgun (WGS) entry which is preliminary data.</text>
</comment>
<dbReference type="EMBL" id="JBJJXI010000025">
    <property type="protein sequence ID" value="KAL3404567.1"/>
    <property type="molecule type" value="Genomic_DNA"/>
</dbReference>
<proteinExistence type="predicted"/>
<evidence type="ECO:0000313" key="2">
    <source>
        <dbReference type="Proteomes" id="UP001627154"/>
    </source>
</evidence>